<sequence>MPAPVETAPTATAAQAAPAAATAAQVAPAVHVDAPPAAVQDAGYAYEEGRGGFFLGAKGGRGWVYDDIDQSARELNAGYRWQAGSVTLVGIELARGELGAASEGGFEVAEVDYGSIGVNARFNFGRSSPVYALVRAGYWSAEEKGDYGMDVDGGYFGLGLGVDINRHVNLGLTYTNYVYFDSYYWGDGYYEVNRADTLMFGAEVRF</sequence>
<evidence type="ECO:0000313" key="2">
    <source>
        <dbReference type="Proteomes" id="UP000647183"/>
    </source>
</evidence>
<comment type="caution">
    <text evidence="1">The sequence shown here is derived from an EMBL/GenBank/DDBJ whole genome shotgun (WGS) entry which is preliminary data.</text>
</comment>
<evidence type="ECO:0008006" key="3">
    <source>
        <dbReference type="Google" id="ProtNLM"/>
    </source>
</evidence>
<name>A0ABR8UFP7_9GAMM</name>
<dbReference type="SUPFAM" id="SSF56925">
    <property type="entry name" value="OMPA-like"/>
    <property type="match status" value="1"/>
</dbReference>
<keyword evidence="2" id="KW-1185">Reference proteome</keyword>
<evidence type="ECO:0000313" key="1">
    <source>
        <dbReference type="EMBL" id="MBD7986859.1"/>
    </source>
</evidence>
<reference evidence="1 2" key="1">
    <citation type="submission" date="2020-08" db="EMBL/GenBank/DDBJ databases">
        <title>A Genomic Blueprint of the Chicken Gut Microbiome.</title>
        <authorList>
            <person name="Gilroy R."/>
            <person name="Ravi A."/>
            <person name="Getino M."/>
            <person name="Pursley I."/>
            <person name="Horton D.L."/>
            <person name="Alikhan N.-F."/>
            <person name="Baker D."/>
            <person name="Gharbi K."/>
            <person name="Hall N."/>
            <person name="Watson M."/>
            <person name="Adriaenssens E.M."/>
            <person name="Foster-Nyarko E."/>
            <person name="Jarju S."/>
            <person name="Secka A."/>
            <person name="Antonio M."/>
            <person name="Oren A."/>
            <person name="Chaudhuri R."/>
            <person name="La Ragione R.M."/>
            <person name="Hildebrand F."/>
            <person name="Pallen M.J."/>
        </authorList>
    </citation>
    <scope>NUCLEOTIDE SEQUENCE [LARGE SCALE GENOMIC DNA]</scope>
    <source>
        <strain evidence="1 2">Sa2BVA3</strain>
    </source>
</reference>
<proteinExistence type="predicted"/>
<organism evidence="1 2">
    <name type="scientific">Luteimonas colneyensis</name>
    <dbReference type="NCBI Taxonomy" id="2762230"/>
    <lineage>
        <taxon>Bacteria</taxon>
        <taxon>Pseudomonadati</taxon>
        <taxon>Pseudomonadota</taxon>
        <taxon>Gammaproteobacteria</taxon>
        <taxon>Lysobacterales</taxon>
        <taxon>Lysobacteraceae</taxon>
        <taxon>Luteimonas</taxon>
    </lineage>
</organism>
<dbReference type="EMBL" id="JACSQJ010000001">
    <property type="protein sequence ID" value="MBD7986859.1"/>
    <property type="molecule type" value="Genomic_DNA"/>
</dbReference>
<gene>
    <name evidence="1" type="ORF">H9645_02305</name>
</gene>
<protein>
    <recommendedName>
        <fullName evidence="3">Porin family protein</fullName>
    </recommendedName>
</protein>
<dbReference type="Proteomes" id="UP000647183">
    <property type="component" value="Unassembled WGS sequence"/>
</dbReference>
<accession>A0ABR8UFP7</accession>
<dbReference type="InterPro" id="IPR011250">
    <property type="entry name" value="OMP/PagP_B-barrel"/>
</dbReference>